<evidence type="ECO:0000256" key="1">
    <source>
        <dbReference type="SAM" id="SignalP"/>
    </source>
</evidence>
<proteinExistence type="predicted"/>
<dbReference type="RefSeq" id="WP_073168298.1">
    <property type="nucleotide sequence ID" value="NZ_FQZE01000010.1"/>
</dbReference>
<feature type="chain" id="PRO_5012725805" description="DUF4197 domain-containing protein" evidence="1">
    <location>
        <begin position="20"/>
        <end position="251"/>
    </location>
</feature>
<evidence type="ECO:0000313" key="3">
    <source>
        <dbReference type="Proteomes" id="UP000184050"/>
    </source>
</evidence>
<feature type="signal peptide" evidence="1">
    <location>
        <begin position="1"/>
        <end position="19"/>
    </location>
</feature>
<evidence type="ECO:0000313" key="2">
    <source>
        <dbReference type="EMBL" id="SHJ06084.1"/>
    </source>
</evidence>
<dbReference type="InterPro" id="IPR025245">
    <property type="entry name" value="DUF4197"/>
</dbReference>
<dbReference type="OrthoDB" id="5292580at2"/>
<evidence type="ECO:0008006" key="4">
    <source>
        <dbReference type="Google" id="ProtNLM"/>
    </source>
</evidence>
<keyword evidence="1" id="KW-0732">Signal</keyword>
<dbReference type="PROSITE" id="PS51257">
    <property type="entry name" value="PROKAR_LIPOPROTEIN"/>
    <property type="match status" value="1"/>
</dbReference>
<accession>A0A1M6G851</accession>
<name>A0A1M6G851_9BACT</name>
<dbReference type="EMBL" id="FQZE01000010">
    <property type="protein sequence ID" value="SHJ06084.1"/>
    <property type="molecule type" value="Genomic_DNA"/>
</dbReference>
<protein>
    <recommendedName>
        <fullName evidence="4">DUF4197 domain-containing protein</fullName>
    </recommendedName>
</protein>
<sequence length="251" mass="27530">MRKVIPLFAAFLIFFTSCAELQQIVNESMESNRPLARSEIIAGLKEALVVGTNKSVNILGETNGYYGDADVKILLPPEADIIVDNIGKIPGGNQLLDDVLLRINRAAEDAVTEAKPIFVNSIKSMTIADAAGILRGEDNAATQYLYNSIYDDLFALYRPKIENSLNKKLVGNVSTAQSWNTLTGRWNEVANSIVGQVAGLKSIEANLDVYLTNEALEGLFLKIEQEEKQIRENPAARVNDLLRRVFGSVSS</sequence>
<dbReference type="STRING" id="1168035.SAMN05444280_11067"/>
<gene>
    <name evidence="2" type="ORF">SAMN05444280_11067</name>
</gene>
<dbReference type="Proteomes" id="UP000184050">
    <property type="component" value="Unassembled WGS sequence"/>
</dbReference>
<organism evidence="2 3">
    <name type="scientific">Tangfeifania diversioriginum</name>
    <dbReference type="NCBI Taxonomy" id="1168035"/>
    <lineage>
        <taxon>Bacteria</taxon>
        <taxon>Pseudomonadati</taxon>
        <taxon>Bacteroidota</taxon>
        <taxon>Bacteroidia</taxon>
        <taxon>Marinilabiliales</taxon>
        <taxon>Prolixibacteraceae</taxon>
        <taxon>Tangfeifania</taxon>
    </lineage>
</organism>
<keyword evidence="3" id="KW-1185">Reference proteome</keyword>
<dbReference type="Pfam" id="PF13852">
    <property type="entry name" value="DUF4197"/>
    <property type="match status" value="1"/>
</dbReference>
<dbReference type="AlphaFoldDB" id="A0A1M6G851"/>
<reference evidence="2 3" key="1">
    <citation type="submission" date="2016-11" db="EMBL/GenBank/DDBJ databases">
        <authorList>
            <person name="Jaros S."/>
            <person name="Januszkiewicz K."/>
            <person name="Wedrychowicz H."/>
        </authorList>
    </citation>
    <scope>NUCLEOTIDE SEQUENCE [LARGE SCALE GENOMIC DNA]</scope>
    <source>
        <strain evidence="2 3">DSM 27063</strain>
    </source>
</reference>